<gene>
    <name evidence="2" type="ORF">WJX74_006658</name>
</gene>
<proteinExistence type="predicted"/>
<evidence type="ECO:0000313" key="3">
    <source>
        <dbReference type="Proteomes" id="UP001438707"/>
    </source>
</evidence>
<dbReference type="EMBL" id="JALJOS010000004">
    <property type="protein sequence ID" value="KAK9840277.1"/>
    <property type="molecule type" value="Genomic_DNA"/>
</dbReference>
<protein>
    <submittedName>
        <fullName evidence="2">Uncharacterized protein</fullName>
    </submittedName>
</protein>
<evidence type="ECO:0000256" key="1">
    <source>
        <dbReference type="SAM" id="MobiDB-lite"/>
    </source>
</evidence>
<dbReference type="AlphaFoldDB" id="A0AAW1S361"/>
<evidence type="ECO:0000313" key="2">
    <source>
        <dbReference type="EMBL" id="KAK9840277.1"/>
    </source>
</evidence>
<accession>A0AAW1S361</accession>
<organism evidence="2 3">
    <name type="scientific">Apatococcus lobatus</name>
    <dbReference type="NCBI Taxonomy" id="904363"/>
    <lineage>
        <taxon>Eukaryota</taxon>
        <taxon>Viridiplantae</taxon>
        <taxon>Chlorophyta</taxon>
        <taxon>core chlorophytes</taxon>
        <taxon>Trebouxiophyceae</taxon>
        <taxon>Chlorellales</taxon>
        <taxon>Chlorellaceae</taxon>
        <taxon>Apatococcus</taxon>
    </lineage>
</organism>
<sequence>MKRGPTNLELPTDIPPKRARVEALKMFPEPIKDPMDVSPRRPPRRYSSAALLCICQNMQEAKPPSNYHELMWLQSSVRAQLSSFANQCMLRMLCASFPGPLENLHFRSGPRISEDSGHFQVQLEVLMWPASAAASGFVASLRRCLDSKLSLPCDWTPIAPAKVPDKDPRPIRMFPMRAFNQLCSNEPSYEALQFLKDDGAIENAALAPPTRFPNKMFDDVLVPEVWDMVGEQLASLTDRGLLGASVLAPAIHRFQLLSRGCAPHAKRAWERLSKQCGDLIQHSGGLSTLLKRLNKPSVPSFFQLPTRLNLGPDPAYNPRSIAVGNSKPLLSAVSFPGAFYSEQYILQVKWRDFWNLRQLKPAWSSSSEAIQFSICIEKSKVVWVDPMFKGCHGQPTKKMKRPDKYMDCVLELTMPPAGLEKNSELVDDLEACASQDFGASCKTWYSVRKALVTKWPYMRLLHEMNRQRAAAGVCLECRQKLHILCVRGRCRDCCQSRQFSEDCKCHSRAAKDVRQQQLSKSKGRKRAAKQEFLAQQTGEAASRLPGTHSSE</sequence>
<comment type="caution">
    <text evidence="2">The sequence shown here is derived from an EMBL/GenBank/DDBJ whole genome shotgun (WGS) entry which is preliminary data.</text>
</comment>
<dbReference type="Proteomes" id="UP001438707">
    <property type="component" value="Unassembled WGS sequence"/>
</dbReference>
<reference evidence="2 3" key="1">
    <citation type="journal article" date="2024" name="Nat. Commun.">
        <title>Phylogenomics reveals the evolutionary origins of lichenization in chlorophyte algae.</title>
        <authorList>
            <person name="Puginier C."/>
            <person name="Libourel C."/>
            <person name="Otte J."/>
            <person name="Skaloud P."/>
            <person name="Haon M."/>
            <person name="Grisel S."/>
            <person name="Petersen M."/>
            <person name="Berrin J.G."/>
            <person name="Delaux P.M."/>
            <person name="Dal Grande F."/>
            <person name="Keller J."/>
        </authorList>
    </citation>
    <scope>NUCLEOTIDE SEQUENCE [LARGE SCALE GENOMIC DNA]</scope>
    <source>
        <strain evidence="2 3">SAG 2145</strain>
    </source>
</reference>
<name>A0AAW1S361_9CHLO</name>
<feature type="region of interest" description="Disordered" evidence="1">
    <location>
        <begin position="516"/>
        <end position="551"/>
    </location>
</feature>
<keyword evidence="3" id="KW-1185">Reference proteome</keyword>